<organism evidence="3 4">
    <name type="scientific">Poecilia formosa</name>
    <name type="common">Amazon molly</name>
    <name type="synonym">Limia formosa</name>
    <dbReference type="NCBI Taxonomy" id="48698"/>
    <lineage>
        <taxon>Eukaryota</taxon>
        <taxon>Metazoa</taxon>
        <taxon>Chordata</taxon>
        <taxon>Craniata</taxon>
        <taxon>Vertebrata</taxon>
        <taxon>Euteleostomi</taxon>
        <taxon>Actinopterygii</taxon>
        <taxon>Neopterygii</taxon>
        <taxon>Teleostei</taxon>
        <taxon>Neoteleostei</taxon>
        <taxon>Acanthomorphata</taxon>
        <taxon>Ovalentaria</taxon>
        <taxon>Atherinomorphae</taxon>
        <taxon>Cyprinodontiformes</taxon>
        <taxon>Poeciliidae</taxon>
        <taxon>Poeciliinae</taxon>
        <taxon>Poecilia</taxon>
    </lineage>
</organism>
<dbReference type="AlphaFoldDB" id="A0A087XUN1"/>
<dbReference type="InterPro" id="IPR013783">
    <property type="entry name" value="Ig-like_fold"/>
</dbReference>
<reference evidence="4" key="1">
    <citation type="submission" date="2013-10" db="EMBL/GenBank/DDBJ databases">
        <authorList>
            <person name="Schartl M."/>
            <person name="Warren W."/>
        </authorList>
    </citation>
    <scope>NUCLEOTIDE SEQUENCE [LARGE SCALE GENOMIC DNA]</scope>
    <source>
        <strain evidence="4">female</strain>
    </source>
</reference>
<dbReference type="SUPFAM" id="SSF48726">
    <property type="entry name" value="Immunoglobulin"/>
    <property type="match status" value="2"/>
</dbReference>
<name>A0A087XUN1_POEFO</name>
<dbReference type="Ensembl" id="ENSPFOT00000009497.2">
    <property type="protein sequence ID" value="ENSPFOP00000009484.2"/>
    <property type="gene ID" value="ENSPFOG00000009530.2"/>
</dbReference>
<keyword evidence="1" id="KW-0812">Transmembrane</keyword>
<dbReference type="Proteomes" id="UP000028760">
    <property type="component" value="Unassembled WGS sequence"/>
</dbReference>
<dbReference type="InterPro" id="IPR007110">
    <property type="entry name" value="Ig-like_dom"/>
</dbReference>
<dbReference type="InterPro" id="IPR003599">
    <property type="entry name" value="Ig_sub"/>
</dbReference>
<dbReference type="PROSITE" id="PS50835">
    <property type="entry name" value="IG_LIKE"/>
    <property type="match status" value="1"/>
</dbReference>
<keyword evidence="1" id="KW-1133">Transmembrane helix</keyword>
<evidence type="ECO:0000256" key="1">
    <source>
        <dbReference type="SAM" id="Phobius"/>
    </source>
</evidence>
<dbReference type="OMA" id="KEVKCDY"/>
<evidence type="ECO:0000313" key="3">
    <source>
        <dbReference type="Ensembl" id="ENSPFOP00000009484.2"/>
    </source>
</evidence>
<dbReference type="CDD" id="cd00096">
    <property type="entry name" value="Ig"/>
    <property type="match status" value="1"/>
</dbReference>
<dbReference type="InterPro" id="IPR036179">
    <property type="entry name" value="Ig-like_dom_sf"/>
</dbReference>
<keyword evidence="1" id="KW-0472">Membrane</keyword>
<dbReference type="PANTHER" id="PTHR21063:SF4">
    <property type="entry name" value="CD48 ANTIGEN-RELATED"/>
    <property type="match status" value="1"/>
</dbReference>
<proteinExistence type="predicted"/>
<reference evidence="3" key="2">
    <citation type="submission" date="2025-08" db="UniProtKB">
        <authorList>
            <consortium name="Ensembl"/>
        </authorList>
    </citation>
    <scope>IDENTIFICATION</scope>
</reference>
<keyword evidence="4" id="KW-1185">Reference proteome</keyword>
<protein>
    <submittedName>
        <fullName evidence="3">Si:dkey-102c8.2</fullName>
    </submittedName>
</protein>
<dbReference type="EMBL" id="AYCK01010227">
    <property type="status" value="NOT_ANNOTATED_CDS"/>
    <property type="molecule type" value="Genomic_DNA"/>
</dbReference>
<dbReference type="eggNOG" id="ENOG502S5D2">
    <property type="taxonomic scope" value="Eukaryota"/>
</dbReference>
<dbReference type="GeneTree" id="ENSGT01050000244806"/>
<feature type="transmembrane region" description="Helical" evidence="1">
    <location>
        <begin position="238"/>
        <end position="258"/>
    </location>
</feature>
<accession>A0A087XUN1</accession>
<evidence type="ECO:0000313" key="4">
    <source>
        <dbReference type="Proteomes" id="UP000028760"/>
    </source>
</evidence>
<dbReference type="STRING" id="48698.ENSPFOP00000009484"/>
<dbReference type="PANTHER" id="PTHR21063">
    <property type="entry name" value="LFA-3"/>
    <property type="match status" value="1"/>
</dbReference>
<dbReference type="Gene3D" id="2.60.40.10">
    <property type="entry name" value="Immunoglobulins"/>
    <property type="match status" value="2"/>
</dbReference>
<reference evidence="3" key="3">
    <citation type="submission" date="2025-09" db="UniProtKB">
        <authorList>
            <consortium name="Ensembl"/>
        </authorList>
    </citation>
    <scope>IDENTIFICATION</scope>
</reference>
<dbReference type="Pfam" id="PF13927">
    <property type="entry name" value="Ig_3"/>
    <property type="match status" value="1"/>
</dbReference>
<feature type="domain" description="Ig-like" evidence="2">
    <location>
        <begin position="136"/>
        <end position="214"/>
    </location>
</feature>
<dbReference type="SMART" id="SM00409">
    <property type="entry name" value="IG"/>
    <property type="match status" value="2"/>
</dbReference>
<sequence>FLVLIFATEREFTNVLCLSVLLCYVCAKEEKKIVKARERTNVTLQPVESQHNARVVWTFGVESPNIRIASANLRKEVKCDYEEKFRARLLLDSLTGALTVSQLETSDSGVYQFQSISSKILSRDFHLTVYSFLPAPSITVRSSVVNSSSASVTVECSVQNSRELKLSWYRGTERLKQTSSPSLPTMLTLSLEVDAPDGDDYSCVAENPVERQTTKLLTKDVQLGNAENSSWCQNEATVRLIVSAGIALVLILLLVDYIRF</sequence>
<evidence type="ECO:0000259" key="2">
    <source>
        <dbReference type="PROSITE" id="PS50835"/>
    </source>
</evidence>